<dbReference type="PANTHER" id="PTHR13268:SF0">
    <property type="entry name" value="BCAS3 MICROTUBULE ASSOCIATED CELL MIGRATION FACTOR"/>
    <property type="match status" value="1"/>
</dbReference>
<dbReference type="Pfam" id="PF21034">
    <property type="entry name" value="BCAS3_WD40"/>
    <property type="match status" value="1"/>
</dbReference>
<feature type="region of interest" description="Disordered" evidence="1">
    <location>
        <begin position="71"/>
        <end position="99"/>
    </location>
</feature>
<organism evidence="3 4">
    <name type="scientific">Physocladia obscura</name>
    <dbReference type="NCBI Taxonomy" id="109957"/>
    <lineage>
        <taxon>Eukaryota</taxon>
        <taxon>Fungi</taxon>
        <taxon>Fungi incertae sedis</taxon>
        <taxon>Chytridiomycota</taxon>
        <taxon>Chytridiomycota incertae sedis</taxon>
        <taxon>Chytridiomycetes</taxon>
        <taxon>Chytridiales</taxon>
        <taxon>Chytriomycetaceae</taxon>
        <taxon>Physocladia</taxon>
    </lineage>
</organism>
<protein>
    <submittedName>
        <fullName evidence="3">Breast carcinoma amplified sequence 3</fullName>
    </submittedName>
</protein>
<feature type="compositionally biased region" description="Basic residues" evidence="1">
    <location>
        <begin position="1"/>
        <end position="11"/>
    </location>
</feature>
<evidence type="ECO:0000313" key="4">
    <source>
        <dbReference type="Proteomes" id="UP001211907"/>
    </source>
</evidence>
<feature type="region of interest" description="Disordered" evidence="1">
    <location>
        <begin position="1"/>
        <end position="41"/>
    </location>
</feature>
<evidence type="ECO:0000259" key="2">
    <source>
        <dbReference type="Pfam" id="PF21034"/>
    </source>
</evidence>
<sequence>MAKRKKSKQHSRGLVVNHTGAASESEDTGEQSRSGEENAFFAPRTIRNYNLSRGNSFAALTQAKSTRAAKAAATAAATTTDDESESDIEPRDDRSDVEDANPEEGLFVLDVVPSNQQQQQLQHGVKQIPHTTKQAIMTNPSRKPLDTFDIIEQNRNNAGLNVEIENNSFSFSGTVRKPTSTQRRLARFKPITQQSILSQIGSLVKGTISSSLNHVSTSLPLQNLSSPALGSQDAVVFAKFVNFGWSNDTSFANNSNDDLCLLLGYENGFQIWAISSSNSPEVSQLVSVRQNLGRIIDADIVPYPTSEIQGDSKSAELTGIMPLIVMIESTFDIDEPTSKDYEFVAETTSSVKLYSLKCHKIIKRMNFAEQVLSVKASAALIVVALSNNTLNVYSALNLALIETISDAYPVFAVGSRLLAYASTSRAPKPTKSTDSDISGDEFEEVHHTTEHISATDKAMDGIKKATNKVVKEVLSGANFLGNVGYSAVSNYLHPGIGNGGSVASVARPDGTQKRENVSEGSVAIKDYSFDSHFPEKRNIITKSNEQSSASILISHWKPHNNKLSNLTFNQPQTLLFTASTSANTFLIFSIQMRSQIFNQRRYGTTLIPQHCLFKLERGYTPATVETVAFSENGKWCAVSTARGTTHIYPIPYTSRQLAIVPNHQRQSGGAGNNNTSVGYEIGILNGWNDEKAGAAEYINNAIRGLTAGSVGSGILYPAARIKQSLAFGNESNEDVLESGSGAGGGAGGVINRAALCVGFLFERIVGTKGVLKKLHNGPNSGNIGLSGSSRLSGSPSRTGIMSGSDDFVRLFRQRVVSMHPLGFMTLHNIDVDVYLPENNGLIVDGGLGFGLGVSPKSSKPSSGPSPREGSLWLSVQQPQQQQIGSFRASVKDILQFEVKRGSDWQEFKPVLDMVNDKPSAWKTGNWATQIETTTYDTVSFGAPIWLDSAFKMNVFEPTDSTSGVKSDDTRPDLSDIPLYTKLKVQREASTPGRIRQQQAPSIADSYIANDLSSAMIDELSIKENLVTPLWKIDGVSFEDADIVAEENDSGQATGLTENSVHLGYFNKIVRKFDE</sequence>
<evidence type="ECO:0000256" key="1">
    <source>
        <dbReference type="SAM" id="MobiDB-lite"/>
    </source>
</evidence>
<dbReference type="Proteomes" id="UP001211907">
    <property type="component" value="Unassembled WGS sequence"/>
</dbReference>
<dbReference type="GO" id="GO:0006914">
    <property type="term" value="P:autophagy"/>
    <property type="evidence" value="ECO:0007669"/>
    <property type="project" value="InterPro"/>
</dbReference>
<dbReference type="PANTHER" id="PTHR13268">
    <property type="entry name" value="BREAST CARCINOMA AMPLIFIED SEQUENCE 3"/>
    <property type="match status" value="1"/>
</dbReference>
<dbReference type="InterPro" id="IPR048382">
    <property type="entry name" value="BCAS3_WD40"/>
</dbReference>
<proteinExistence type="predicted"/>
<comment type="caution">
    <text evidence="3">The sequence shown here is derived from an EMBL/GenBank/DDBJ whole genome shotgun (WGS) entry which is preliminary data.</text>
</comment>
<evidence type="ECO:0000313" key="3">
    <source>
        <dbReference type="EMBL" id="KAJ3142572.1"/>
    </source>
</evidence>
<dbReference type="GO" id="GO:0042594">
    <property type="term" value="P:response to starvation"/>
    <property type="evidence" value="ECO:0007669"/>
    <property type="project" value="TreeGrafter"/>
</dbReference>
<reference evidence="3" key="1">
    <citation type="submission" date="2020-05" db="EMBL/GenBank/DDBJ databases">
        <title>Phylogenomic resolution of chytrid fungi.</title>
        <authorList>
            <person name="Stajich J.E."/>
            <person name="Amses K."/>
            <person name="Simmons R."/>
            <person name="Seto K."/>
            <person name="Myers J."/>
            <person name="Bonds A."/>
            <person name="Quandt C.A."/>
            <person name="Barry K."/>
            <person name="Liu P."/>
            <person name="Grigoriev I."/>
            <person name="Longcore J.E."/>
            <person name="James T.Y."/>
        </authorList>
    </citation>
    <scope>NUCLEOTIDE SEQUENCE</scope>
    <source>
        <strain evidence="3">JEL0513</strain>
    </source>
</reference>
<dbReference type="EMBL" id="JADGJH010000012">
    <property type="protein sequence ID" value="KAJ3142572.1"/>
    <property type="molecule type" value="Genomic_DNA"/>
</dbReference>
<gene>
    <name evidence="3" type="primary">BCAS3</name>
    <name evidence="3" type="ORF">HK100_000948</name>
</gene>
<accession>A0AAD5TFV4</accession>
<dbReference type="InterPro" id="IPR045142">
    <property type="entry name" value="BCAS3-like"/>
</dbReference>
<dbReference type="AlphaFoldDB" id="A0AAD5TFV4"/>
<name>A0AAD5TFV4_9FUNG</name>
<feature type="domain" description="BCAS3 WD40" evidence="2">
    <location>
        <begin position="256"/>
        <end position="653"/>
    </location>
</feature>
<dbReference type="GO" id="GO:0005737">
    <property type="term" value="C:cytoplasm"/>
    <property type="evidence" value="ECO:0007669"/>
    <property type="project" value="TreeGrafter"/>
</dbReference>
<dbReference type="InterPro" id="IPR036322">
    <property type="entry name" value="WD40_repeat_dom_sf"/>
</dbReference>
<dbReference type="SUPFAM" id="SSF50978">
    <property type="entry name" value="WD40 repeat-like"/>
    <property type="match status" value="1"/>
</dbReference>
<keyword evidence="4" id="KW-1185">Reference proteome</keyword>